<dbReference type="AlphaFoldDB" id="A0AAJ0IAQ9"/>
<organism evidence="1 2">
    <name type="scientific">Neurospora hispaniola</name>
    <dbReference type="NCBI Taxonomy" id="588809"/>
    <lineage>
        <taxon>Eukaryota</taxon>
        <taxon>Fungi</taxon>
        <taxon>Dikarya</taxon>
        <taxon>Ascomycota</taxon>
        <taxon>Pezizomycotina</taxon>
        <taxon>Sordariomycetes</taxon>
        <taxon>Sordariomycetidae</taxon>
        <taxon>Sordariales</taxon>
        <taxon>Sordariaceae</taxon>
        <taxon>Neurospora</taxon>
    </lineage>
</organism>
<name>A0AAJ0IAQ9_9PEZI</name>
<keyword evidence="2" id="KW-1185">Reference proteome</keyword>
<reference evidence="1 2" key="1">
    <citation type="journal article" date="2023" name="Mol. Phylogenet. Evol.">
        <title>Genome-scale phylogeny and comparative genomics of the fungal order Sordariales.</title>
        <authorList>
            <person name="Hensen N."/>
            <person name="Bonometti L."/>
            <person name="Westerberg I."/>
            <person name="Brannstrom I.O."/>
            <person name="Guillou S."/>
            <person name="Cros-Aarteil S."/>
            <person name="Calhoun S."/>
            <person name="Haridas S."/>
            <person name="Kuo A."/>
            <person name="Mondo S."/>
            <person name="Pangilinan J."/>
            <person name="Riley R."/>
            <person name="LaButti K."/>
            <person name="Andreopoulos B."/>
            <person name="Lipzen A."/>
            <person name="Chen C."/>
            <person name="Yan M."/>
            <person name="Daum C."/>
            <person name="Ng V."/>
            <person name="Clum A."/>
            <person name="Steindorff A."/>
            <person name="Ohm R.A."/>
            <person name="Martin F."/>
            <person name="Silar P."/>
            <person name="Natvig D.O."/>
            <person name="Lalanne C."/>
            <person name="Gautier V."/>
            <person name="Ament-Velasquez S.L."/>
            <person name="Kruys A."/>
            <person name="Hutchinson M.I."/>
            <person name="Powell A.J."/>
            <person name="Barry K."/>
            <person name="Miller A.N."/>
            <person name="Grigoriev I.V."/>
            <person name="Debuchy R."/>
            <person name="Gladieux P."/>
            <person name="Hiltunen Thoren M."/>
            <person name="Johannesson H."/>
        </authorList>
    </citation>
    <scope>NUCLEOTIDE SEQUENCE [LARGE SCALE GENOMIC DNA]</scope>
    <source>
        <strain evidence="1 2">FGSC 10403</strain>
    </source>
</reference>
<proteinExistence type="predicted"/>
<dbReference type="GeneID" id="87875780"/>
<dbReference type="RefSeq" id="XP_062694304.1">
    <property type="nucleotide sequence ID" value="XM_062838158.1"/>
</dbReference>
<accession>A0AAJ0IAQ9</accession>
<evidence type="ECO:0000313" key="1">
    <source>
        <dbReference type="EMBL" id="KAK3494875.1"/>
    </source>
</evidence>
<protein>
    <submittedName>
        <fullName evidence="1">Uncharacterized protein</fullName>
    </submittedName>
</protein>
<sequence>MAAGVLWQAIQLRPCHHLCVSFLAASAAPDGPAAEKPKAFGSCHVCLGYADPTINWRRNGMEFPFDQQKVHRFITSMDIAVGSVGVGQRFFQLFDKGEGLSSESIKIANGSKLGGLGVKCLVHCGMVMEREENASSKAGVWGYPDGEA</sequence>
<evidence type="ECO:0000313" key="2">
    <source>
        <dbReference type="Proteomes" id="UP001285908"/>
    </source>
</evidence>
<dbReference type="Proteomes" id="UP001285908">
    <property type="component" value="Unassembled WGS sequence"/>
</dbReference>
<comment type="caution">
    <text evidence="1">The sequence shown here is derived from an EMBL/GenBank/DDBJ whole genome shotgun (WGS) entry which is preliminary data.</text>
</comment>
<gene>
    <name evidence="1" type="ORF">B0T23DRAFT_394946</name>
</gene>
<dbReference type="EMBL" id="JAULSX010000003">
    <property type="protein sequence ID" value="KAK3494875.1"/>
    <property type="molecule type" value="Genomic_DNA"/>
</dbReference>